<keyword evidence="1" id="KW-1133">Transmembrane helix</keyword>
<evidence type="ECO:0000313" key="3">
    <source>
        <dbReference type="Proteomes" id="UP000596661"/>
    </source>
</evidence>
<keyword evidence="1" id="KW-0812">Transmembrane</keyword>
<accession>A0A803QYK0</accession>
<sequence>MEWKRINFHSTPLFGWILKVLECYSNGMTFPPFLWNDYSISKGVERPFRCNNSFFFLSIFVCILNLIPSLFLFLFSLLFLYFPSFQHNVP</sequence>
<evidence type="ECO:0000256" key="1">
    <source>
        <dbReference type="SAM" id="Phobius"/>
    </source>
</evidence>
<dbReference type="Proteomes" id="UP000596661">
    <property type="component" value="Chromosome 4"/>
</dbReference>
<dbReference type="AlphaFoldDB" id="A0A803QYK0"/>
<organism evidence="2 3">
    <name type="scientific">Cannabis sativa</name>
    <name type="common">Hemp</name>
    <name type="synonym">Marijuana</name>
    <dbReference type="NCBI Taxonomy" id="3483"/>
    <lineage>
        <taxon>Eukaryota</taxon>
        <taxon>Viridiplantae</taxon>
        <taxon>Streptophyta</taxon>
        <taxon>Embryophyta</taxon>
        <taxon>Tracheophyta</taxon>
        <taxon>Spermatophyta</taxon>
        <taxon>Magnoliopsida</taxon>
        <taxon>eudicotyledons</taxon>
        <taxon>Gunneridae</taxon>
        <taxon>Pentapetalae</taxon>
        <taxon>rosids</taxon>
        <taxon>fabids</taxon>
        <taxon>Rosales</taxon>
        <taxon>Cannabaceae</taxon>
        <taxon>Cannabis</taxon>
    </lineage>
</organism>
<keyword evidence="3" id="KW-1185">Reference proteome</keyword>
<proteinExistence type="predicted"/>
<dbReference type="Gramene" id="novel_model_2945_5bd9a17a">
    <property type="protein sequence ID" value="cds.novel_model_2945_5bd9a17a"/>
    <property type="gene ID" value="novel_gene_1573_5bd9a17a"/>
</dbReference>
<protein>
    <submittedName>
        <fullName evidence="2">Uncharacterized protein</fullName>
    </submittedName>
</protein>
<evidence type="ECO:0000313" key="2">
    <source>
        <dbReference type="EnsemblPlants" id="cds.novel_model_2945_5bd9a17a"/>
    </source>
</evidence>
<dbReference type="EnsemblPlants" id="novel_model_2945_5bd9a17a">
    <property type="protein sequence ID" value="cds.novel_model_2945_5bd9a17a"/>
    <property type="gene ID" value="novel_gene_1573_5bd9a17a"/>
</dbReference>
<reference evidence="2" key="1">
    <citation type="submission" date="2018-11" db="EMBL/GenBank/DDBJ databases">
        <authorList>
            <person name="Grassa J C."/>
        </authorList>
    </citation>
    <scope>NUCLEOTIDE SEQUENCE [LARGE SCALE GENOMIC DNA]</scope>
</reference>
<feature type="transmembrane region" description="Helical" evidence="1">
    <location>
        <begin position="54"/>
        <end position="82"/>
    </location>
</feature>
<dbReference type="EMBL" id="UZAU01000366">
    <property type="status" value="NOT_ANNOTATED_CDS"/>
    <property type="molecule type" value="Genomic_DNA"/>
</dbReference>
<reference evidence="2" key="2">
    <citation type="submission" date="2021-03" db="UniProtKB">
        <authorList>
            <consortium name="EnsemblPlants"/>
        </authorList>
    </citation>
    <scope>IDENTIFICATION</scope>
</reference>
<keyword evidence="1" id="KW-0472">Membrane</keyword>
<name>A0A803QYK0_CANSA</name>